<dbReference type="Proteomes" id="UP000821853">
    <property type="component" value="Unassembled WGS sequence"/>
</dbReference>
<dbReference type="OrthoDB" id="7701039at2759"/>
<protein>
    <submittedName>
        <fullName evidence="2">Uncharacterized protein</fullName>
    </submittedName>
</protein>
<sequence>MSIGWCYFKLCCLRTYTRSIPKFPRNCSVQKHALPFFTVLQLETLSCAAADILQLFGNMGNMRAVRKFRGITTQAIVITGVAAILFLFVIVLFVYECYTPECRLAADYVKEHITEDIDPCQDFYGYVCNTWAHRRASTLSFLEDVKGTKGNYTGVVFPISDSFWSN</sequence>
<dbReference type="InterPro" id="IPR000718">
    <property type="entry name" value="Peptidase_M13"/>
</dbReference>
<organism evidence="2 3">
    <name type="scientific">Haemaphysalis longicornis</name>
    <name type="common">Bush tick</name>
    <dbReference type="NCBI Taxonomy" id="44386"/>
    <lineage>
        <taxon>Eukaryota</taxon>
        <taxon>Metazoa</taxon>
        <taxon>Ecdysozoa</taxon>
        <taxon>Arthropoda</taxon>
        <taxon>Chelicerata</taxon>
        <taxon>Arachnida</taxon>
        <taxon>Acari</taxon>
        <taxon>Parasitiformes</taxon>
        <taxon>Ixodida</taxon>
        <taxon>Ixodoidea</taxon>
        <taxon>Ixodidae</taxon>
        <taxon>Haemaphysalinae</taxon>
        <taxon>Haemaphysalis</taxon>
    </lineage>
</organism>
<gene>
    <name evidence="2" type="ORF">HPB48_026286</name>
</gene>
<dbReference type="Gene3D" id="3.40.390.10">
    <property type="entry name" value="Collagenase (Catalytic Domain)"/>
    <property type="match status" value="1"/>
</dbReference>
<dbReference type="GO" id="GO:0004222">
    <property type="term" value="F:metalloendopeptidase activity"/>
    <property type="evidence" value="ECO:0007669"/>
    <property type="project" value="InterPro"/>
</dbReference>
<keyword evidence="1" id="KW-1133">Transmembrane helix</keyword>
<proteinExistence type="predicted"/>
<dbReference type="InterPro" id="IPR024079">
    <property type="entry name" value="MetalloPept_cat_dom_sf"/>
</dbReference>
<evidence type="ECO:0000313" key="2">
    <source>
        <dbReference type="EMBL" id="KAH9384293.1"/>
    </source>
</evidence>
<comment type="caution">
    <text evidence="2">The sequence shown here is derived from an EMBL/GenBank/DDBJ whole genome shotgun (WGS) entry which is preliminary data.</text>
</comment>
<evidence type="ECO:0000256" key="1">
    <source>
        <dbReference type="SAM" id="Phobius"/>
    </source>
</evidence>
<dbReference type="GO" id="GO:0006508">
    <property type="term" value="P:proteolysis"/>
    <property type="evidence" value="ECO:0007669"/>
    <property type="project" value="InterPro"/>
</dbReference>
<dbReference type="AlphaFoldDB" id="A0A9J6HC18"/>
<dbReference type="SUPFAM" id="SSF55486">
    <property type="entry name" value="Metalloproteases ('zincins'), catalytic domain"/>
    <property type="match status" value="1"/>
</dbReference>
<accession>A0A9J6HC18</accession>
<dbReference type="VEuPathDB" id="VectorBase:HLOH_063407"/>
<evidence type="ECO:0000313" key="3">
    <source>
        <dbReference type="Proteomes" id="UP000821853"/>
    </source>
</evidence>
<keyword evidence="1" id="KW-0472">Membrane</keyword>
<keyword evidence="3" id="KW-1185">Reference proteome</keyword>
<name>A0A9J6HC18_HAELO</name>
<keyword evidence="1" id="KW-0812">Transmembrane</keyword>
<feature type="transmembrane region" description="Helical" evidence="1">
    <location>
        <begin position="71"/>
        <end position="95"/>
    </location>
</feature>
<dbReference type="EMBL" id="JABSTR010002023">
    <property type="protein sequence ID" value="KAH9384293.1"/>
    <property type="molecule type" value="Genomic_DNA"/>
</dbReference>
<dbReference type="PROSITE" id="PS51885">
    <property type="entry name" value="NEPRILYSIN"/>
    <property type="match status" value="1"/>
</dbReference>
<reference evidence="2 3" key="1">
    <citation type="journal article" date="2020" name="Cell">
        <title>Large-Scale Comparative Analyses of Tick Genomes Elucidate Their Genetic Diversity and Vector Capacities.</title>
        <authorList>
            <consortium name="Tick Genome and Microbiome Consortium (TIGMIC)"/>
            <person name="Jia N."/>
            <person name="Wang J."/>
            <person name="Shi W."/>
            <person name="Du L."/>
            <person name="Sun Y."/>
            <person name="Zhan W."/>
            <person name="Jiang J.F."/>
            <person name="Wang Q."/>
            <person name="Zhang B."/>
            <person name="Ji P."/>
            <person name="Bell-Sakyi L."/>
            <person name="Cui X.M."/>
            <person name="Yuan T.T."/>
            <person name="Jiang B.G."/>
            <person name="Yang W.F."/>
            <person name="Lam T.T."/>
            <person name="Chang Q.C."/>
            <person name="Ding S.J."/>
            <person name="Wang X.J."/>
            <person name="Zhu J.G."/>
            <person name="Ruan X.D."/>
            <person name="Zhao L."/>
            <person name="Wei J.T."/>
            <person name="Ye R.Z."/>
            <person name="Que T.C."/>
            <person name="Du C.H."/>
            <person name="Zhou Y.H."/>
            <person name="Cheng J.X."/>
            <person name="Dai P.F."/>
            <person name="Guo W.B."/>
            <person name="Han X.H."/>
            <person name="Huang E.J."/>
            <person name="Li L.F."/>
            <person name="Wei W."/>
            <person name="Gao Y.C."/>
            <person name="Liu J.Z."/>
            <person name="Shao H.Z."/>
            <person name="Wang X."/>
            <person name="Wang C.C."/>
            <person name="Yang T.C."/>
            <person name="Huo Q.B."/>
            <person name="Li W."/>
            <person name="Chen H.Y."/>
            <person name="Chen S.E."/>
            <person name="Zhou L.G."/>
            <person name="Ni X.B."/>
            <person name="Tian J.H."/>
            <person name="Sheng Y."/>
            <person name="Liu T."/>
            <person name="Pan Y.S."/>
            <person name="Xia L.Y."/>
            <person name="Li J."/>
            <person name="Zhao F."/>
            <person name="Cao W.C."/>
        </authorList>
    </citation>
    <scope>NUCLEOTIDE SEQUENCE [LARGE SCALE GENOMIC DNA]</scope>
    <source>
        <strain evidence="2">HaeL-2018</strain>
    </source>
</reference>